<sequence>TLELYLPLITGGELVVAGSADTLNPDALTNLLTHHQINVMQATPATWQMLISHGWQPSATLKMICGGEALNSALKTALQPEDSIELWNVYGPTETTVWSSVQRLTAKQTAITIGHPIANTQFYIVNSQMQPVPEGVTGELYIGGDGLARGYLNRPDLTAERFVPNPFSDDSNSRLYRTGDVARWLANGEIDYIGRIDHQVKIRGFRIELGEIEAALLSHKAVSEAVTCDVLNEEQTDRQLVSYIVLAKGDGDGSSDKVDNQAIEASVYQHLKAQLPAYMVPSALVVLDKLPLTPNGKVDRKALPKPTLQQLQQEYVAPATATEKALAELWAEVLGVTDSISREANFFEIGGQSLLIISLIRRVSEKLKVALQVKDIFAFPLLSQQADLINNKKVCTVKKDEASQLVIFSDEEHLPSLYCFPGLGGLSIGFSELSRSLLNKVNIKAFDAQGLFNEAVKFNNFEEMIDQHVLEIKRHLSTDSCNLAGHSFGGRVAFEVGRRLESEGINVTLFMLDVILSNNVFGIADQENEEKIKMDFILALSEWLGVSTTTEHTLDSARVDELSNNISLAMQEMGLINSQSFSVDDFWEVYKSQKNMNDNYLPSGKFNGDVYLLYCEELKPHLPEVVLDYQQWCSKVNTHKVMGEHHSMLNQENVDSIVNLIQKKAC</sequence>
<dbReference type="Gene3D" id="3.40.50.1820">
    <property type="entry name" value="alpha/beta hydrolase"/>
    <property type="match status" value="1"/>
</dbReference>
<dbReference type="InterPro" id="IPR029058">
    <property type="entry name" value="AB_hydrolase_fold"/>
</dbReference>
<feature type="domain" description="Carrier" evidence="1">
    <location>
        <begin position="317"/>
        <end position="393"/>
    </location>
</feature>
<dbReference type="PANTHER" id="PTHR45527">
    <property type="entry name" value="NONRIBOSOMAL PEPTIDE SYNTHETASE"/>
    <property type="match status" value="1"/>
</dbReference>
<dbReference type="Pfam" id="PF00550">
    <property type="entry name" value="PP-binding"/>
    <property type="match status" value="1"/>
</dbReference>
<dbReference type="Pfam" id="PF13193">
    <property type="entry name" value="AMP-binding_C"/>
    <property type="match status" value="1"/>
</dbReference>
<evidence type="ECO:0000313" key="2">
    <source>
        <dbReference type="EMBL" id="MDE1465685.1"/>
    </source>
</evidence>
<dbReference type="Gene3D" id="3.30.300.30">
    <property type="match status" value="1"/>
</dbReference>
<dbReference type="SUPFAM" id="SSF56801">
    <property type="entry name" value="Acetyl-CoA synthetase-like"/>
    <property type="match status" value="1"/>
</dbReference>
<dbReference type="Proteomes" id="UP001528823">
    <property type="component" value="Unassembled WGS sequence"/>
</dbReference>
<accession>A0ABT5UH18</accession>
<dbReference type="InterPro" id="IPR025110">
    <property type="entry name" value="AMP-bd_C"/>
</dbReference>
<dbReference type="InterPro" id="IPR000873">
    <property type="entry name" value="AMP-dep_synth/lig_dom"/>
</dbReference>
<dbReference type="RefSeq" id="WP_274691989.1">
    <property type="nucleotide sequence ID" value="NZ_JAPMOU010000077.1"/>
</dbReference>
<dbReference type="EMBL" id="JAPMOU010000077">
    <property type="protein sequence ID" value="MDE1465685.1"/>
    <property type="molecule type" value="Genomic_DNA"/>
</dbReference>
<dbReference type="Pfam" id="PF00501">
    <property type="entry name" value="AMP-binding"/>
    <property type="match status" value="1"/>
</dbReference>
<dbReference type="PROSITE" id="PS50075">
    <property type="entry name" value="CARRIER"/>
    <property type="match status" value="1"/>
</dbReference>
<gene>
    <name evidence="2" type="ORF">ORQ98_27355</name>
</gene>
<feature type="non-terminal residue" evidence="2">
    <location>
        <position position="1"/>
    </location>
</feature>
<name>A0ABT5UH18_9GAMM</name>
<reference evidence="2 3" key="1">
    <citation type="submission" date="2022-11" db="EMBL/GenBank/DDBJ databases">
        <title>Spartinivicinus poritis sp. nov., isolated from scleractinian coral Porites lutea.</title>
        <authorList>
            <person name="Zhang G."/>
            <person name="Cai L."/>
            <person name="Wei Q."/>
        </authorList>
    </citation>
    <scope>NUCLEOTIDE SEQUENCE [LARGE SCALE GENOMIC DNA]</scope>
    <source>
        <strain evidence="2 3">A2-2</strain>
    </source>
</reference>
<evidence type="ECO:0000313" key="3">
    <source>
        <dbReference type="Proteomes" id="UP001528823"/>
    </source>
</evidence>
<dbReference type="InterPro" id="IPR036736">
    <property type="entry name" value="ACP-like_sf"/>
</dbReference>
<evidence type="ECO:0000259" key="1">
    <source>
        <dbReference type="PROSITE" id="PS50075"/>
    </source>
</evidence>
<protein>
    <submittedName>
        <fullName evidence="2">AMP-binding protein</fullName>
    </submittedName>
</protein>
<organism evidence="2 3">
    <name type="scientific">Spartinivicinus poritis</name>
    <dbReference type="NCBI Taxonomy" id="2994640"/>
    <lineage>
        <taxon>Bacteria</taxon>
        <taxon>Pseudomonadati</taxon>
        <taxon>Pseudomonadota</taxon>
        <taxon>Gammaproteobacteria</taxon>
        <taxon>Oceanospirillales</taxon>
        <taxon>Zooshikellaceae</taxon>
        <taxon>Spartinivicinus</taxon>
    </lineage>
</organism>
<dbReference type="InterPro" id="IPR009081">
    <property type="entry name" value="PP-bd_ACP"/>
</dbReference>
<dbReference type="InterPro" id="IPR001031">
    <property type="entry name" value="Thioesterase"/>
</dbReference>
<dbReference type="Gene3D" id="3.40.50.980">
    <property type="match status" value="1"/>
</dbReference>
<comment type="caution">
    <text evidence="2">The sequence shown here is derived from an EMBL/GenBank/DDBJ whole genome shotgun (WGS) entry which is preliminary data.</text>
</comment>
<dbReference type="SUPFAM" id="SSF53474">
    <property type="entry name" value="alpha/beta-Hydrolases"/>
    <property type="match status" value="1"/>
</dbReference>
<dbReference type="Pfam" id="PF00975">
    <property type="entry name" value="Thioesterase"/>
    <property type="match status" value="1"/>
</dbReference>
<proteinExistence type="predicted"/>
<dbReference type="Gene3D" id="2.30.38.10">
    <property type="entry name" value="Luciferase, Domain 3"/>
    <property type="match status" value="1"/>
</dbReference>
<dbReference type="SUPFAM" id="SSF47336">
    <property type="entry name" value="ACP-like"/>
    <property type="match status" value="1"/>
</dbReference>
<keyword evidence="3" id="KW-1185">Reference proteome</keyword>
<dbReference type="PANTHER" id="PTHR45527:SF1">
    <property type="entry name" value="FATTY ACID SYNTHASE"/>
    <property type="match status" value="1"/>
</dbReference>
<dbReference type="InterPro" id="IPR045851">
    <property type="entry name" value="AMP-bd_C_sf"/>
</dbReference>
<dbReference type="Gene3D" id="1.10.1200.10">
    <property type="entry name" value="ACP-like"/>
    <property type="match status" value="1"/>
</dbReference>